<keyword evidence="3" id="KW-0233">DNA recombination</keyword>
<dbReference type="Gene3D" id="1.10.443.10">
    <property type="entry name" value="Intergrase catalytic core"/>
    <property type="match status" value="1"/>
</dbReference>
<dbReference type="InterPro" id="IPR013762">
    <property type="entry name" value="Integrase-like_cat_sf"/>
</dbReference>
<feature type="domain" description="Core-binding (CB)" evidence="5">
    <location>
        <begin position="118"/>
        <end position="201"/>
    </location>
</feature>
<proteinExistence type="predicted"/>
<dbReference type="SUPFAM" id="SSF56349">
    <property type="entry name" value="DNA breaking-rejoining enzymes"/>
    <property type="match status" value="1"/>
</dbReference>
<evidence type="ECO:0000256" key="4">
    <source>
        <dbReference type="PROSITE-ProRule" id="PRU01248"/>
    </source>
</evidence>
<evidence type="ECO:0000256" key="3">
    <source>
        <dbReference type="ARBA" id="ARBA00023172"/>
    </source>
</evidence>
<gene>
    <name evidence="6" type="ORF">ACFFF8_01135</name>
</gene>
<evidence type="ECO:0000313" key="7">
    <source>
        <dbReference type="Proteomes" id="UP001589858"/>
    </source>
</evidence>
<dbReference type="RefSeq" id="WP_267220657.1">
    <property type="nucleotide sequence ID" value="NZ_JAPCWC010000007.1"/>
</dbReference>
<evidence type="ECO:0000256" key="1">
    <source>
        <dbReference type="ARBA" id="ARBA00022908"/>
    </source>
</evidence>
<comment type="caution">
    <text evidence="6">The sequence shown here is derived from an EMBL/GenBank/DDBJ whole genome shotgun (WGS) entry which is preliminary data.</text>
</comment>
<keyword evidence="2 4" id="KW-0238">DNA-binding</keyword>
<accession>A0ABV6S4Z1</accession>
<dbReference type="Gene3D" id="1.10.150.130">
    <property type="match status" value="1"/>
</dbReference>
<name>A0ABV6S4Z1_9SPHN</name>
<dbReference type="Proteomes" id="UP001589858">
    <property type="component" value="Unassembled WGS sequence"/>
</dbReference>
<keyword evidence="1" id="KW-0229">DNA integration</keyword>
<evidence type="ECO:0000313" key="6">
    <source>
        <dbReference type="EMBL" id="MFC0683188.1"/>
    </source>
</evidence>
<sequence length="436" mass="48969">MMAVGSPRSPPGRKIAASAWRPAVAKITYLHSRKLSDGRYAWNWKPSPALREGGWKNQQLGESASKTPPLEIVAKAMAINEKVEQWKIGGVGAMAADTVPEAHPTRALPRKWLFSDLVDAYEASDEFKATAPKTQKEYRSRLRQLKFWADDGQLPILSIDKEMVKDLKRALLGDDESGNPGSKHKCAAMLRVLRLLMRWAGPDGQRLIPGDPTAGVPIPTPPSRTAKLDWEQVQHVAAIARDAGDEDSAFLLEIAFWSLQRRADLLELNRLAWRTFENLDPRDRAYLADTAGDVRGFRLLPQKTRRSTGRWIDAPMPTFLHDRIATRFEKSQWLFHHPDDTEKPMPEHTAQRAVRVHLDAAGFETYQLRDMRRSGMSWFKDMGARESNIFAISGHAVLGKRTIADTYMPPDTPGACAAVAAVLRTLEDIESRRQAK</sequence>
<organism evidence="6 7">
    <name type="scientific">Novosphingobium clariflavum</name>
    <dbReference type="NCBI Taxonomy" id="2029884"/>
    <lineage>
        <taxon>Bacteria</taxon>
        <taxon>Pseudomonadati</taxon>
        <taxon>Pseudomonadota</taxon>
        <taxon>Alphaproteobacteria</taxon>
        <taxon>Sphingomonadales</taxon>
        <taxon>Sphingomonadaceae</taxon>
        <taxon>Novosphingobium</taxon>
    </lineage>
</organism>
<dbReference type="PROSITE" id="PS51900">
    <property type="entry name" value="CB"/>
    <property type="match status" value="1"/>
</dbReference>
<keyword evidence="7" id="KW-1185">Reference proteome</keyword>
<dbReference type="InterPro" id="IPR044068">
    <property type="entry name" value="CB"/>
</dbReference>
<protein>
    <recommendedName>
        <fullName evidence="5">Core-binding (CB) domain-containing protein</fullName>
    </recommendedName>
</protein>
<reference evidence="6 7" key="1">
    <citation type="submission" date="2024-09" db="EMBL/GenBank/DDBJ databases">
        <authorList>
            <person name="Sun Q."/>
            <person name="Mori K."/>
        </authorList>
    </citation>
    <scope>NUCLEOTIDE SEQUENCE [LARGE SCALE GENOMIC DNA]</scope>
    <source>
        <strain evidence="6 7">CICC 11035S</strain>
    </source>
</reference>
<dbReference type="EMBL" id="JBHLTM010000008">
    <property type="protein sequence ID" value="MFC0683188.1"/>
    <property type="molecule type" value="Genomic_DNA"/>
</dbReference>
<evidence type="ECO:0000256" key="2">
    <source>
        <dbReference type="ARBA" id="ARBA00023125"/>
    </source>
</evidence>
<dbReference type="InterPro" id="IPR011010">
    <property type="entry name" value="DNA_brk_join_enz"/>
</dbReference>
<dbReference type="InterPro" id="IPR010998">
    <property type="entry name" value="Integrase_recombinase_N"/>
</dbReference>
<evidence type="ECO:0000259" key="5">
    <source>
        <dbReference type="PROSITE" id="PS51900"/>
    </source>
</evidence>